<keyword evidence="3 6" id="KW-0812">Transmembrane</keyword>
<gene>
    <name evidence="7" type="ORF">HX829_20480</name>
</gene>
<feature type="transmembrane region" description="Helical" evidence="6">
    <location>
        <begin position="147"/>
        <end position="165"/>
    </location>
</feature>
<feature type="transmembrane region" description="Helical" evidence="6">
    <location>
        <begin position="310"/>
        <end position="328"/>
    </location>
</feature>
<dbReference type="Proteomes" id="UP000582981">
    <property type="component" value="Unassembled WGS sequence"/>
</dbReference>
<evidence type="ECO:0000313" key="7">
    <source>
        <dbReference type="EMBL" id="NWB48864.1"/>
    </source>
</evidence>
<feature type="transmembrane region" description="Helical" evidence="6">
    <location>
        <begin position="374"/>
        <end position="392"/>
    </location>
</feature>
<evidence type="ECO:0000256" key="3">
    <source>
        <dbReference type="ARBA" id="ARBA00022692"/>
    </source>
</evidence>
<reference evidence="7 8" key="1">
    <citation type="submission" date="2020-04" db="EMBL/GenBank/DDBJ databases">
        <title>Molecular characterization of pseudomonads from Agaricus bisporus reveal novel blotch 2 pathogens in Western Europe.</title>
        <authorList>
            <person name="Taparia T."/>
            <person name="Krijger M."/>
            <person name="Haynes E."/>
            <person name="Elpinstone J.G."/>
            <person name="Noble R."/>
            <person name="Van Der Wolf J."/>
        </authorList>
    </citation>
    <scope>NUCLEOTIDE SEQUENCE [LARGE SCALE GENOMIC DNA]</scope>
    <source>
        <strain evidence="7 8">F1001</strain>
    </source>
</reference>
<organism evidence="7 8">
    <name type="scientific">Pseudomonas gingeri</name>
    <dbReference type="NCBI Taxonomy" id="117681"/>
    <lineage>
        <taxon>Bacteria</taxon>
        <taxon>Pseudomonadati</taxon>
        <taxon>Pseudomonadota</taxon>
        <taxon>Gammaproteobacteria</taxon>
        <taxon>Pseudomonadales</taxon>
        <taxon>Pseudomonadaceae</taxon>
        <taxon>Pseudomonas</taxon>
    </lineage>
</organism>
<proteinExistence type="predicted"/>
<comment type="caution">
    <text evidence="7">The sequence shown here is derived from an EMBL/GenBank/DDBJ whole genome shotgun (WGS) entry which is preliminary data.</text>
</comment>
<dbReference type="Pfam" id="PF07690">
    <property type="entry name" value="MFS_1"/>
    <property type="match status" value="1"/>
</dbReference>
<feature type="transmembrane region" description="Helical" evidence="6">
    <location>
        <begin position="218"/>
        <end position="236"/>
    </location>
</feature>
<accession>A0A7Y7WI46</accession>
<keyword evidence="5 6" id="KW-0472">Membrane</keyword>
<protein>
    <submittedName>
        <fullName evidence="7">MFS transporter</fullName>
    </submittedName>
</protein>
<dbReference type="EMBL" id="JACAPU010000024">
    <property type="protein sequence ID" value="NWB48864.1"/>
    <property type="molecule type" value="Genomic_DNA"/>
</dbReference>
<dbReference type="AlphaFoldDB" id="A0A7Y7WI46"/>
<evidence type="ECO:0000313" key="8">
    <source>
        <dbReference type="Proteomes" id="UP000582981"/>
    </source>
</evidence>
<dbReference type="RefSeq" id="WP_100940273.1">
    <property type="nucleotide sequence ID" value="NZ_JACAPU010000024.1"/>
</dbReference>
<evidence type="ECO:0000256" key="5">
    <source>
        <dbReference type="ARBA" id="ARBA00023136"/>
    </source>
</evidence>
<sequence length="407" mass="43761">MQDWLTLARDRRFILLWLATLVSSTGTFILLLSVSSYIIRVHHSGLGATSVFAFQWILPVALASLIRLICERVGLRKAVISSDIINGLLSLLIGVLLAQGWMTPVLVCFLFRGFVEAITKTSRVVFIKKLFEGRQLELASSTFNLSYYLGGVLGGVIGSLLVGTFSLLAVAAISAATFAFSALCYAGLPYVLTARQDNAKRRGVLMSNLAIVTKEPQLFAAFGYLCIATGVFQGFHNAARTILPIRVLGLPDSAVMQLQIVSALGIILGALAVSLLPSLVRWKSFGLLANTLTAICLVLTTLVHNSVQLLVAYFLFIFLFEVSFTAAQSRLIQLSSSDDIVTITAGTNAFGSGLLIVCALLSGGLADLIPFQQVGYLVGIGSLLLSALILLVQSGVRKRMHYQPSNQ</sequence>
<keyword evidence="2" id="KW-1003">Cell membrane</keyword>
<dbReference type="GO" id="GO:0022857">
    <property type="term" value="F:transmembrane transporter activity"/>
    <property type="evidence" value="ECO:0007669"/>
    <property type="project" value="InterPro"/>
</dbReference>
<evidence type="ECO:0000256" key="2">
    <source>
        <dbReference type="ARBA" id="ARBA00022475"/>
    </source>
</evidence>
<name>A0A7Y7WI46_9PSED</name>
<feature type="transmembrane region" description="Helical" evidence="6">
    <location>
        <begin position="171"/>
        <end position="192"/>
    </location>
</feature>
<feature type="transmembrane region" description="Helical" evidence="6">
    <location>
        <begin position="45"/>
        <end position="66"/>
    </location>
</feature>
<evidence type="ECO:0000256" key="4">
    <source>
        <dbReference type="ARBA" id="ARBA00022989"/>
    </source>
</evidence>
<dbReference type="InterPro" id="IPR011701">
    <property type="entry name" value="MFS"/>
</dbReference>
<feature type="transmembrane region" description="Helical" evidence="6">
    <location>
        <begin position="256"/>
        <end position="276"/>
    </location>
</feature>
<keyword evidence="4 6" id="KW-1133">Transmembrane helix</keyword>
<comment type="subcellular location">
    <subcellularLocation>
        <location evidence="1">Cell membrane</location>
        <topology evidence="1">Multi-pass membrane protein</topology>
    </subcellularLocation>
</comment>
<dbReference type="InterPro" id="IPR036259">
    <property type="entry name" value="MFS_trans_sf"/>
</dbReference>
<dbReference type="SUPFAM" id="SSF103473">
    <property type="entry name" value="MFS general substrate transporter"/>
    <property type="match status" value="1"/>
</dbReference>
<feature type="transmembrane region" description="Helical" evidence="6">
    <location>
        <begin position="340"/>
        <end position="362"/>
    </location>
</feature>
<dbReference type="PANTHER" id="PTHR23513">
    <property type="entry name" value="INTEGRAL MEMBRANE EFFLUX PROTEIN-RELATED"/>
    <property type="match status" value="1"/>
</dbReference>
<evidence type="ECO:0000256" key="1">
    <source>
        <dbReference type="ARBA" id="ARBA00004651"/>
    </source>
</evidence>
<feature type="transmembrane region" description="Helical" evidence="6">
    <location>
        <begin position="285"/>
        <end position="304"/>
    </location>
</feature>
<dbReference type="Gene3D" id="1.20.1250.20">
    <property type="entry name" value="MFS general substrate transporter like domains"/>
    <property type="match status" value="1"/>
</dbReference>
<dbReference type="PANTHER" id="PTHR23513:SF6">
    <property type="entry name" value="MAJOR FACILITATOR SUPERFAMILY ASSOCIATED DOMAIN-CONTAINING PROTEIN"/>
    <property type="match status" value="1"/>
</dbReference>
<evidence type="ECO:0000256" key="6">
    <source>
        <dbReference type="SAM" id="Phobius"/>
    </source>
</evidence>
<dbReference type="GO" id="GO:0005886">
    <property type="term" value="C:plasma membrane"/>
    <property type="evidence" value="ECO:0007669"/>
    <property type="project" value="UniProtKB-SubCell"/>
</dbReference>
<feature type="transmembrane region" description="Helical" evidence="6">
    <location>
        <begin position="12"/>
        <end position="39"/>
    </location>
</feature>